<comment type="caution">
    <text evidence="1">The sequence shown here is derived from an EMBL/GenBank/DDBJ whole genome shotgun (WGS) entry which is preliminary data.</text>
</comment>
<keyword evidence="2" id="KW-1185">Reference proteome</keyword>
<proteinExistence type="predicted"/>
<dbReference type="RefSeq" id="WP_135685820.1">
    <property type="nucleotide sequence ID" value="NZ_RQEQ01000043.1"/>
</dbReference>
<dbReference type="Pfam" id="PF19895">
    <property type="entry name" value="DUF6368"/>
    <property type="match status" value="1"/>
</dbReference>
<name>A0ABY2MZT0_9LEPT</name>
<evidence type="ECO:0000313" key="2">
    <source>
        <dbReference type="Proteomes" id="UP000297422"/>
    </source>
</evidence>
<dbReference type="InterPro" id="IPR045948">
    <property type="entry name" value="DUF6368"/>
</dbReference>
<gene>
    <name evidence="1" type="ORF">EHQ90_15130</name>
</gene>
<sequence length="158" mass="18128">MGPVSTIISPITNAFDLIRDSDQTDVSNKPILLLFKPNSNEDFRIMDRPFSYSNKPDYPEELKTYSDLIKYLGWGPRSIHRLSAGCNSALDHKILGELTLTLCKLSKGIIALGTPLSRLTNEEIILENPNILNFPQDTFFRPQEFELWLRNPNFRMLK</sequence>
<dbReference type="Proteomes" id="UP000297422">
    <property type="component" value="Unassembled WGS sequence"/>
</dbReference>
<accession>A0ABY2MZT0</accession>
<protein>
    <submittedName>
        <fullName evidence="1">Uncharacterized protein</fullName>
    </submittedName>
</protein>
<evidence type="ECO:0000313" key="1">
    <source>
        <dbReference type="EMBL" id="TGM12625.1"/>
    </source>
</evidence>
<organism evidence="1 2">
    <name type="scientific">Leptospira stimsonii</name>
    <dbReference type="NCBI Taxonomy" id="2202203"/>
    <lineage>
        <taxon>Bacteria</taxon>
        <taxon>Pseudomonadati</taxon>
        <taxon>Spirochaetota</taxon>
        <taxon>Spirochaetia</taxon>
        <taxon>Leptospirales</taxon>
        <taxon>Leptospiraceae</taxon>
        <taxon>Leptospira</taxon>
    </lineage>
</organism>
<reference evidence="2" key="1">
    <citation type="journal article" date="2019" name="PLoS Negl. Trop. Dis.">
        <title>Revisiting the worldwide diversity of Leptospira species in the environment.</title>
        <authorList>
            <person name="Vincent A.T."/>
            <person name="Schiettekatte O."/>
            <person name="Bourhy P."/>
            <person name="Veyrier F.J."/>
            <person name="Picardeau M."/>
        </authorList>
    </citation>
    <scope>NUCLEOTIDE SEQUENCE [LARGE SCALE GENOMIC DNA]</scope>
    <source>
        <strain evidence="2">201702407</strain>
    </source>
</reference>
<dbReference type="EMBL" id="RQGT01000091">
    <property type="protein sequence ID" value="TGM12625.1"/>
    <property type="molecule type" value="Genomic_DNA"/>
</dbReference>